<dbReference type="NCBIfam" id="TIGR00401">
    <property type="entry name" value="msrA"/>
    <property type="match status" value="1"/>
</dbReference>
<evidence type="ECO:0000313" key="10">
    <source>
        <dbReference type="Proteomes" id="UP000000759"/>
    </source>
</evidence>
<evidence type="ECO:0000256" key="7">
    <source>
        <dbReference type="ARBA" id="ARBA00048782"/>
    </source>
</evidence>
<dbReference type="KEGG" id="pti:PHATRDRAFT_17362"/>
<evidence type="ECO:0000313" key="9">
    <source>
        <dbReference type="EMBL" id="EEC51603.1"/>
    </source>
</evidence>
<dbReference type="EC" id="1.8.4.11" evidence="2"/>
<dbReference type="InterPro" id="IPR036509">
    <property type="entry name" value="Met_Sox_Rdtase_MsrA_sf"/>
</dbReference>
<dbReference type="PaxDb" id="2850-Phatr17362"/>
<evidence type="ECO:0000256" key="1">
    <source>
        <dbReference type="ARBA" id="ARBA00005591"/>
    </source>
</evidence>
<dbReference type="InterPro" id="IPR002569">
    <property type="entry name" value="Met_Sox_Rdtase_MsrA_dom"/>
</dbReference>
<proteinExistence type="inferred from homology"/>
<reference evidence="9 10" key="1">
    <citation type="journal article" date="2008" name="Nature">
        <title>The Phaeodactylum genome reveals the evolutionary history of diatom genomes.</title>
        <authorList>
            <person name="Bowler C."/>
            <person name="Allen A.E."/>
            <person name="Badger J.H."/>
            <person name="Grimwood J."/>
            <person name="Jabbari K."/>
            <person name="Kuo A."/>
            <person name="Maheswari U."/>
            <person name="Martens C."/>
            <person name="Maumus F."/>
            <person name="Otillar R.P."/>
            <person name="Rayko E."/>
            <person name="Salamov A."/>
            <person name="Vandepoele K."/>
            <person name="Beszteri B."/>
            <person name="Gruber A."/>
            <person name="Heijde M."/>
            <person name="Katinka M."/>
            <person name="Mock T."/>
            <person name="Valentin K."/>
            <person name="Verret F."/>
            <person name="Berges J.A."/>
            <person name="Brownlee C."/>
            <person name="Cadoret J.P."/>
            <person name="Chiovitti A."/>
            <person name="Choi C.J."/>
            <person name="Coesel S."/>
            <person name="De Martino A."/>
            <person name="Detter J.C."/>
            <person name="Durkin C."/>
            <person name="Falciatore A."/>
            <person name="Fournet J."/>
            <person name="Haruta M."/>
            <person name="Huysman M.J."/>
            <person name="Jenkins B.D."/>
            <person name="Jiroutova K."/>
            <person name="Jorgensen R.E."/>
            <person name="Joubert Y."/>
            <person name="Kaplan A."/>
            <person name="Kroger N."/>
            <person name="Kroth P.G."/>
            <person name="La Roche J."/>
            <person name="Lindquist E."/>
            <person name="Lommer M."/>
            <person name="Martin-Jezequel V."/>
            <person name="Lopez P.J."/>
            <person name="Lucas S."/>
            <person name="Mangogna M."/>
            <person name="McGinnis K."/>
            <person name="Medlin L.K."/>
            <person name="Montsant A."/>
            <person name="Oudot-Le Secq M.P."/>
            <person name="Napoli C."/>
            <person name="Obornik M."/>
            <person name="Parker M.S."/>
            <person name="Petit J.L."/>
            <person name="Porcel B.M."/>
            <person name="Poulsen N."/>
            <person name="Robison M."/>
            <person name="Rychlewski L."/>
            <person name="Rynearson T.A."/>
            <person name="Schmutz J."/>
            <person name="Shapiro H."/>
            <person name="Siaut M."/>
            <person name="Stanley M."/>
            <person name="Sussman M.R."/>
            <person name="Taylor A.R."/>
            <person name="Vardi A."/>
            <person name="von Dassow P."/>
            <person name="Vyverman W."/>
            <person name="Willis A."/>
            <person name="Wyrwicz L.S."/>
            <person name="Rokhsar D.S."/>
            <person name="Weissenbach J."/>
            <person name="Armbrust E.V."/>
            <person name="Green B.R."/>
            <person name="Van de Peer Y."/>
            <person name="Grigoriev I.V."/>
        </authorList>
    </citation>
    <scope>NUCLEOTIDE SEQUENCE [LARGE SCALE GENOMIC DNA]</scope>
    <source>
        <strain evidence="9 10">CCAP 1055/1</strain>
    </source>
</reference>
<dbReference type="OMA" id="LFWESHD"/>
<dbReference type="EMBL" id="CM000605">
    <property type="protein sequence ID" value="EEC51603.1"/>
    <property type="molecule type" value="Genomic_DNA"/>
</dbReference>
<dbReference type="RefSeq" id="XP_002177140.1">
    <property type="nucleotide sequence ID" value="XM_002177104.1"/>
</dbReference>
<dbReference type="SUPFAM" id="SSF55068">
    <property type="entry name" value="Peptide methionine sulfoxide reductase"/>
    <property type="match status" value="1"/>
</dbReference>
<comment type="catalytic activity">
    <reaction evidence="7">
        <text>[thioredoxin]-disulfide + L-methionine + H2O = L-methionine (S)-S-oxide + [thioredoxin]-dithiol</text>
        <dbReference type="Rhea" id="RHEA:19993"/>
        <dbReference type="Rhea" id="RHEA-COMP:10698"/>
        <dbReference type="Rhea" id="RHEA-COMP:10700"/>
        <dbReference type="ChEBI" id="CHEBI:15377"/>
        <dbReference type="ChEBI" id="CHEBI:29950"/>
        <dbReference type="ChEBI" id="CHEBI:50058"/>
        <dbReference type="ChEBI" id="CHEBI:57844"/>
        <dbReference type="ChEBI" id="CHEBI:58772"/>
        <dbReference type="EC" id="1.8.4.11"/>
    </reaction>
</comment>
<keyword evidence="10" id="KW-1185">Reference proteome</keyword>
<evidence type="ECO:0000256" key="6">
    <source>
        <dbReference type="ARBA" id="ARBA00047806"/>
    </source>
</evidence>
<comment type="catalytic activity">
    <reaction evidence="6">
        <text>L-methionyl-[protein] + [thioredoxin]-disulfide + H2O = L-methionyl-(S)-S-oxide-[protein] + [thioredoxin]-dithiol</text>
        <dbReference type="Rhea" id="RHEA:14217"/>
        <dbReference type="Rhea" id="RHEA-COMP:10698"/>
        <dbReference type="Rhea" id="RHEA-COMP:10700"/>
        <dbReference type="Rhea" id="RHEA-COMP:12313"/>
        <dbReference type="Rhea" id="RHEA-COMP:12315"/>
        <dbReference type="ChEBI" id="CHEBI:15377"/>
        <dbReference type="ChEBI" id="CHEBI:16044"/>
        <dbReference type="ChEBI" id="CHEBI:29950"/>
        <dbReference type="ChEBI" id="CHEBI:44120"/>
        <dbReference type="ChEBI" id="CHEBI:50058"/>
        <dbReference type="EC" id="1.8.4.11"/>
    </reaction>
</comment>
<gene>
    <name evidence="9" type="ORF">PHATRDRAFT_17362</name>
</gene>
<reference evidence="10" key="2">
    <citation type="submission" date="2008-08" db="EMBL/GenBank/DDBJ databases">
        <authorList>
            <consortium name="Diatom Consortium"/>
            <person name="Grigoriev I."/>
            <person name="Grimwood J."/>
            <person name="Kuo A."/>
            <person name="Otillar R.P."/>
            <person name="Salamov A."/>
            <person name="Detter J.C."/>
            <person name="Lindquist E."/>
            <person name="Shapiro H."/>
            <person name="Lucas S."/>
            <person name="Glavina del Rio T."/>
            <person name="Pitluck S."/>
            <person name="Rokhsar D."/>
            <person name="Bowler C."/>
        </authorList>
    </citation>
    <scope>GENOME REANNOTATION</scope>
    <source>
        <strain evidence="10">CCAP 1055/1</strain>
    </source>
</reference>
<dbReference type="GO" id="GO:0005737">
    <property type="term" value="C:cytoplasm"/>
    <property type="evidence" value="ECO:0007669"/>
    <property type="project" value="TreeGrafter"/>
</dbReference>
<comment type="similarity">
    <text evidence="1">Belongs to the MsrA Met sulfoxide reductase family.</text>
</comment>
<name>B7FP23_PHATC</name>
<protein>
    <recommendedName>
        <fullName evidence="2">peptide-methionine (S)-S-oxide reductase</fullName>
        <ecNumber evidence="2">1.8.4.11</ecNumber>
    </recommendedName>
    <alternativeName>
        <fullName evidence="5">Peptide-methionine (S)-S-oxide reductase</fullName>
    </alternativeName>
    <alternativeName>
        <fullName evidence="4">Protein-methionine-S-oxide reductase</fullName>
    </alternativeName>
</protein>
<keyword evidence="3" id="KW-0560">Oxidoreductase</keyword>
<dbReference type="STRING" id="556484.B7FP23"/>
<dbReference type="PANTHER" id="PTHR42799:SF2">
    <property type="entry name" value="MITOCHONDRIAL PEPTIDE METHIONINE SULFOXIDE REDUCTASE"/>
    <property type="match status" value="1"/>
</dbReference>
<dbReference type="Proteomes" id="UP000000759">
    <property type="component" value="Chromosome 1"/>
</dbReference>
<organism evidence="9 10">
    <name type="scientific">Phaeodactylum tricornutum (strain CCAP 1055/1)</name>
    <dbReference type="NCBI Taxonomy" id="556484"/>
    <lineage>
        <taxon>Eukaryota</taxon>
        <taxon>Sar</taxon>
        <taxon>Stramenopiles</taxon>
        <taxon>Ochrophyta</taxon>
        <taxon>Bacillariophyta</taxon>
        <taxon>Bacillariophyceae</taxon>
        <taxon>Bacillariophycidae</taxon>
        <taxon>Naviculales</taxon>
        <taxon>Phaeodactylaceae</taxon>
        <taxon>Phaeodactylum</taxon>
    </lineage>
</organism>
<dbReference type="eggNOG" id="KOG1635">
    <property type="taxonomic scope" value="Eukaryota"/>
</dbReference>
<evidence type="ECO:0000256" key="5">
    <source>
        <dbReference type="ARBA" id="ARBA00030643"/>
    </source>
</evidence>
<dbReference type="GO" id="GO:0008113">
    <property type="term" value="F:peptide-methionine (S)-S-oxide reductase activity"/>
    <property type="evidence" value="ECO:0007669"/>
    <property type="project" value="UniProtKB-EC"/>
</dbReference>
<feature type="domain" description="Peptide methionine sulphoxide reductase MsrA" evidence="8">
    <location>
        <begin position="8"/>
        <end position="175"/>
    </location>
</feature>
<dbReference type="InParanoid" id="B7FP23"/>
<dbReference type="GeneID" id="7196315"/>
<dbReference type="InterPro" id="IPR050162">
    <property type="entry name" value="MsrA_MetSO_reductase"/>
</dbReference>
<evidence type="ECO:0000256" key="4">
    <source>
        <dbReference type="ARBA" id="ARBA00030273"/>
    </source>
</evidence>
<dbReference type="HAMAP" id="MF_01401">
    <property type="entry name" value="MsrA"/>
    <property type="match status" value="1"/>
</dbReference>
<dbReference type="PANTHER" id="PTHR42799">
    <property type="entry name" value="MITOCHONDRIAL PEPTIDE METHIONINE SULFOXIDE REDUCTASE"/>
    <property type="match status" value="1"/>
</dbReference>
<sequence length="190" mass="21474">MVALSSKLALGAGCYWGTEKFIVKDFQKQYPGSIKNAKVGFMSPDPNAMENPSYRQVCSGATGHVEVLWVELKDPSTTFEPLIRFFFQFHDPTTLNSQGNDVGTQYASAIFCEDEPQKRIAEKVKAELQDLLDAGKISNYRSNKVETSIVDTNPFFPAHEEHQAYLDKNPSGYCNHFYRFKAWPSSKDEL</sequence>
<dbReference type="AlphaFoldDB" id="B7FP23"/>
<dbReference type="GO" id="GO:0034599">
    <property type="term" value="P:cellular response to oxidative stress"/>
    <property type="evidence" value="ECO:0007669"/>
    <property type="project" value="TreeGrafter"/>
</dbReference>
<dbReference type="Pfam" id="PF01625">
    <property type="entry name" value="PMSR"/>
    <property type="match status" value="1"/>
</dbReference>
<evidence type="ECO:0000256" key="2">
    <source>
        <dbReference type="ARBA" id="ARBA00012502"/>
    </source>
</evidence>
<accession>B7FP23</accession>
<dbReference type="OrthoDB" id="77405at2759"/>
<dbReference type="Gene3D" id="3.30.1060.10">
    <property type="entry name" value="Peptide methionine sulphoxide reductase MsrA"/>
    <property type="match status" value="1"/>
</dbReference>
<dbReference type="HOGENOM" id="CLU_031040_10_3_1"/>
<evidence type="ECO:0000259" key="8">
    <source>
        <dbReference type="Pfam" id="PF01625"/>
    </source>
</evidence>
<evidence type="ECO:0000256" key="3">
    <source>
        <dbReference type="ARBA" id="ARBA00023002"/>
    </source>
</evidence>